<comment type="caution">
    <text evidence="5">The sequence shown here is derived from an EMBL/GenBank/DDBJ whole genome shotgun (WGS) entry which is preliminary data.</text>
</comment>
<evidence type="ECO:0000256" key="1">
    <source>
        <dbReference type="ARBA" id="ARBA00022801"/>
    </source>
</evidence>
<sequence length="721" mass="82786">MENLEILENSIHKTFDEIQIPFNPKVVLSVTIIRYKGLKPRSFFQKIFRTFKPRFHVSCPKLEHLKEFVTTTHTHSSENPDTCDVNETFHFVIPDDIGNGDFPLEIHLVKLEDVKDGLARIDVSKTALGKKEHLTIQYDKYHGDVEISYEKQLRENPDFRLGLGLIEEEKAFRLKRIPKVYDALQGIMKDQAPKEPTQTPIISVVGSGGGYRACVGMSGAMSAIKDAGLLDALTYVSGLSGSSWYLTTAYARRGVDANGQDEFHHELQKSVDYNLYDSLLDFGLDEKYLVTYHYLKSLFGQPTTFVDFYGYAVGHRLLGEKKWGSTLSELADYVKSGDVPFLTVVALHVKDTVASSDFHAYVENCPFEVSLPHYGIGFEPSKFGSVWNEGFEVRQTPESPLHYYQGMCGSAFAVLLKDVLLRGSEDQEQFLHDIDELRDRSHHEKMEFYIETDFMWQWFRRIVSKNLRCISGKLGIAGSRNGWLKRTAEIFNISRNYASIKAFQLNPFPIAEPHSDEERLVLEEFGIRKAKPMSTEDEIISIVDAGVLKNVCVEAVMRPQRTSDLVLVMDFNEYDSDSFFDYMPLLEAAKQSWQQGIRFPPVDFKTVVNLPPKELLVFESTDDECPTVMWFTLCNKKFRSLKDYKPPRGDVRKHEAFNDFSVFDKGSAYKTFHLHYNKYQFDRLHSLMYYNVSSNIEEIKVQIAKAVARKERRLSKLNNNL</sequence>
<dbReference type="Proteomes" id="UP001642483">
    <property type="component" value="Unassembled WGS sequence"/>
</dbReference>
<keyword evidence="1 3" id="KW-0378">Hydrolase</keyword>
<keyword evidence="3" id="KW-0442">Lipid degradation</keyword>
<protein>
    <recommendedName>
        <fullName evidence="4">PLA2c domain-containing protein</fullName>
    </recommendedName>
</protein>
<name>A0ABP0FQR5_CLALP</name>
<proteinExistence type="predicted"/>
<evidence type="ECO:0000313" key="6">
    <source>
        <dbReference type="Proteomes" id="UP001642483"/>
    </source>
</evidence>
<dbReference type="SMART" id="SM00022">
    <property type="entry name" value="PLAc"/>
    <property type="match status" value="1"/>
</dbReference>
<dbReference type="PROSITE" id="PS51210">
    <property type="entry name" value="PLA2C"/>
    <property type="match status" value="1"/>
</dbReference>
<organism evidence="5 6">
    <name type="scientific">Clavelina lepadiformis</name>
    <name type="common">Light-bulb sea squirt</name>
    <name type="synonym">Ascidia lepadiformis</name>
    <dbReference type="NCBI Taxonomy" id="159417"/>
    <lineage>
        <taxon>Eukaryota</taxon>
        <taxon>Metazoa</taxon>
        <taxon>Chordata</taxon>
        <taxon>Tunicata</taxon>
        <taxon>Ascidiacea</taxon>
        <taxon>Aplousobranchia</taxon>
        <taxon>Clavelinidae</taxon>
        <taxon>Clavelina</taxon>
    </lineage>
</organism>
<evidence type="ECO:0000259" key="4">
    <source>
        <dbReference type="PROSITE" id="PS51210"/>
    </source>
</evidence>
<evidence type="ECO:0000313" key="5">
    <source>
        <dbReference type="EMBL" id="CAK8682001.1"/>
    </source>
</evidence>
<dbReference type="PANTHER" id="PTHR10728:SF40">
    <property type="entry name" value="PATATIN FAMILY PROTEIN"/>
    <property type="match status" value="1"/>
</dbReference>
<dbReference type="InterPro" id="IPR002642">
    <property type="entry name" value="LysoPLipase_cat_dom"/>
</dbReference>
<dbReference type="SUPFAM" id="SSF52151">
    <property type="entry name" value="FabD/lysophospholipase-like"/>
    <property type="match status" value="1"/>
</dbReference>
<feature type="domain" description="PLA2c" evidence="4">
    <location>
        <begin position="151"/>
        <end position="721"/>
    </location>
</feature>
<dbReference type="Gene3D" id="3.40.1090.10">
    <property type="entry name" value="Cytosolic phospholipase A2 catalytic domain"/>
    <property type="match status" value="1"/>
</dbReference>
<evidence type="ECO:0000256" key="3">
    <source>
        <dbReference type="PROSITE-ProRule" id="PRU00555"/>
    </source>
</evidence>
<dbReference type="Pfam" id="PF01735">
    <property type="entry name" value="PLA2_B"/>
    <property type="match status" value="1"/>
</dbReference>
<dbReference type="PANTHER" id="PTHR10728">
    <property type="entry name" value="CYTOSOLIC PHOSPHOLIPASE A2"/>
    <property type="match status" value="1"/>
</dbReference>
<gene>
    <name evidence="5" type="ORF">CVLEPA_LOCUS12224</name>
</gene>
<keyword evidence="2 3" id="KW-0443">Lipid metabolism</keyword>
<reference evidence="5 6" key="1">
    <citation type="submission" date="2024-02" db="EMBL/GenBank/DDBJ databases">
        <authorList>
            <person name="Daric V."/>
            <person name="Darras S."/>
        </authorList>
    </citation>
    <scope>NUCLEOTIDE SEQUENCE [LARGE SCALE GENOMIC DNA]</scope>
</reference>
<accession>A0ABP0FQR5</accession>
<dbReference type="InterPro" id="IPR016035">
    <property type="entry name" value="Acyl_Trfase/lysoPLipase"/>
</dbReference>
<dbReference type="EMBL" id="CAWYQH010000090">
    <property type="protein sequence ID" value="CAK8682001.1"/>
    <property type="molecule type" value="Genomic_DNA"/>
</dbReference>
<evidence type="ECO:0000256" key="2">
    <source>
        <dbReference type="ARBA" id="ARBA00023098"/>
    </source>
</evidence>
<keyword evidence="6" id="KW-1185">Reference proteome</keyword>